<keyword evidence="2" id="KW-1185">Reference proteome</keyword>
<protein>
    <submittedName>
        <fullName evidence="1">Uncharacterized protein</fullName>
    </submittedName>
</protein>
<evidence type="ECO:0000313" key="1">
    <source>
        <dbReference type="EMBL" id="BAT92704.1"/>
    </source>
</evidence>
<dbReference type="EMBL" id="AP015040">
    <property type="protein sequence ID" value="BAT92704.1"/>
    <property type="molecule type" value="Genomic_DNA"/>
</dbReference>
<gene>
    <name evidence="1" type="primary">Vigan.07G151500</name>
    <name evidence="1" type="ORF">VIGAN_07151500</name>
</gene>
<sequence length="70" mass="7571">TLSLVRHSLLLASPILPESLLTITLRRSRYYCLCPSVPLSVTPSRVGIVSHGHRVASSGNSFSHGSFIKP</sequence>
<dbReference type="AlphaFoldDB" id="A0A0S3SIR3"/>
<organism evidence="1 2">
    <name type="scientific">Vigna angularis var. angularis</name>
    <dbReference type="NCBI Taxonomy" id="157739"/>
    <lineage>
        <taxon>Eukaryota</taxon>
        <taxon>Viridiplantae</taxon>
        <taxon>Streptophyta</taxon>
        <taxon>Embryophyta</taxon>
        <taxon>Tracheophyta</taxon>
        <taxon>Spermatophyta</taxon>
        <taxon>Magnoliopsida</taxon>
        <taxon>eudicotyledons</taxon>
        <taxon>Gunneridae</taxon>
        <taxon>Pentapetalae</taxon>
        <taxon>rosids</taxon>
        <taxon>fabids</taxon>
        <taxon>Fabales</taxon>
        <taxon>Fabaceae</taxon>
        <taxon>Papilionoideae</taxon>
        <taxon>50 kb inversion clade</taxon>
        <taxon>NPAAA clade</taxon>
        <taxon>indigoferoid/millettioid clade</taxon>
        <taxon>Phaseoleae</taxon>
        <taxon>Vigna</taxon>
    </lineage>
</organism>
<evidence type="ECO:0000313" key="2">
    <source>
        <dbReference type="Proteomes" id="UP000291084"/>
    </source>
</evidence>
<feature type="non-terminal residue" evidence="1">
    <location>
        <position position="1"/>
    </location>
</feature>
<name>A0A0S3SIR3_PHAAN</name>
<accession>A0A0S3SIR3</accession>
<dbReference type="Proteomes" id="UP000291084">
    <property type="component" value="Chromosome 7"/>
</dbReference>
<proteinExistence type="predicted"/>
<reference evidence="1 2" key="1">
    <citation type="journal article" date="2015" name="Sci. Rep.">
        <title>The power of single molecule real-time sequencing technology in the de novo assembly of a eukaryotic genome.</title>
        <authorList>
            <person name="Sakai H."/>
            <person name="Naito K."/>
            <person name="Ogiso-Tanaka E."/>
            <person name="Takahashi Y."/>
            <person name="Iseki K."/>
            <person name="Muto C."/>
            <person name="Satou K."/>
            <person name="Teruya K."/>
            <person name="Shiroma A."/>
            <person name="Shimoji M."/>
            <person name="Hirano T."/>
            <person name="Itoh T."/>
            <person name="Kaga A."/>
            <person name="Tomooka N."/>
        </authorList>
    </citation>
    <scope>NUCLEOTIDE SEQUENCE [LARGE SCALE GENOMIC DNA]</scope>
    <source>
        <strain evidence="2">cv. Shumari</strain>
    </source>
</reference>